<dbReference type="Proteomes" id="UP001419268">
    <property type="component" value="Unassembled WGS sequence"/>
</dbReference>
<gene>
    <name evidence="6" type="ORF">Scep_021438</name>
</gene>
<organism evidence="6 7">
    <name type="scientific">Stephania cephalantha</name>
    <dbReference type="NCBI Taxonomy" id="152367"/>
    <lineage>
        <taxon>Eukaryota</taxon>
        <taxon>Viridiplantae</taxon>
        <taxon>Streptophyta</taxon>
        <taxon>Embryophyta</taxon>
        <taxon>Tracheophyta</taxon>
        <taxon>Spermatophyta</taxon>
        <taxon>Magnoliopsida</taxon>
        <taxon>Ranunculales</taxon>
        <taxon>Menispermaceae</taxon>
        <taxon>Menispermoideae</taxon>
        <taxon>Cissampelideae</taxon>
        <taxon>Stephania</taxon>
    </lineage>
</organism>
<dbReference type="EMBL" id="JBBNAG010000009">
    <property type="protein sequence ID" value="KAK9104594.1"/>
    <property type="molecule type" value="Genomic_DNA"/>
</dbReference>
<dbReference type="InterPro" id="IPR035995">
    <property type="entry name" value="Bowman-Birk_prot_inh"/>
</dbReference>
<accession>A0AAP0I1W0</accession>
<name>A0AAP0I1W0_9MAGN</name>
<comment type="similarity">
    <text evidence="3">Belongs to the Bowman-Birk serine protease inhibitor family.</text>
</comment>
<dbReference type="InterPro" id="IPR000877">
    <property type="entry name" value="Prot_inh_BBI"/>
</dbReference>
<keyword evidence="4" id="KW-0732">Signal</keyword>
<keyword evidence="3" id="KW-0722">Serine protease inhibitor</keyword>
<dbReference type="GO" id="GO:0005576">
    <property type="term" value="C:extracellular region"/>
    <property type="evidence" value="ECO:0007669"/>
    <property type="project" value="InterPro"/>
</dbReference>
<protein>
    <recommendedName>
        <fullName evidence="5">Bowman-Birk serine protease inhibitors family domain-containing protein</fullName>
    </recommendedName>
</protein>
<keyword evidence="2" id="KW-1015">Disulfide bond</keyword>
<evidence type="ECO:0000256" key="3">
    <source>
        <dbReference type="RuleBase" id="RU003856"/>
    </source>
</evidence>
<sequence length="125" mass="13062">MGSVRSLVTIITLVFAIVVAASPPTVEAKLSVPSILMTTLGLDTADAYIVEVGTSSSTNVGDGCGGIACCTRQYCTESCPIKCRCQDMGESCHALCKNCRCTRSIPPQCQCADVTPYAYGPCPLT</sequence>
<evidence type="ECO:0000256" key="1">
    <source>
        <dbReference type="ARBA" id="ARBA00022690"/>
    </source>
</evidence>
<dbReference type="Gene3D" id="2.10.69.10">
    <property type="entry name" value="Cysteine Protease (Bromelain) Inhibitor, subunit H"/>
    <property type="match status" value="1"/>
</dbReference>
<dbReference type="GO" id="GO:0004867">
    <property type="term" value="F:serine-type endopeptidase inhibitor activity"/>
    <property type="evidence" value="ECO:0007669"/>
    <property type="project" value="UniProtKB-KW"/>
</dbReference>
<proteinExistence type="inferred from homology"/>
<evidence type="ECO:0000259" key="5">
    <source>
        <dbReference type="SMART" id="SM00269"/>
    </source>
</evidence>
<reference evidence="6 7" key="1">
    <citation type="submission" date="2024-01" db="EMBL/GenBank/DDBJ databases">
        <title>Genome assemblies of Stephania.</title>
        <authorList>
            <person name="Yang L."/>
        </authorList>
    </citation>
    <scope>NUCLEOTIDE SEQUENCE [LARGE SCALE GENOMIC DNA]</scope>
    <source>
        <strain evidence="6">JXDWG</strain>
        <tissue evidence="6">Leaf</tissue>
    </source>
</reference>
<dbReference type="CDD" id="cd00023">
    <property type="entry name" value="BBI"/>
    <property type="match status" value="1"/>
</dbReference>
<keyword evidence="1 3" id="KW-0646">Protease inhibitor</keyword>
<evidence type="ECO:0000256" key="2">
    <source>
        <dbReference type="ARBA" id="ARBA00023157"/>
    </source>
</evidence>
<evidence type="ECO:0000256" key="4">
    <source>
        <dbReference type="SAM" id="SignalP"/>
    </source>
</evidence>
<feature type="domain" description="Bowman-Birk serine protease inhibitors family" evidence="5">
    <location>
        <begin position="69"/>
        <end position="122"/>
    </location>
</feature>
<dbReference type="SMART" id="SM00269">
    <property type="entry name" value="BowB"/>
    <property type="match status" value="1"/>
</dbReference>
<dbReference type="SUPFAM" id="SSF57247">
    <property type="entry name" value="Bowman-Birk inhibitor, BBI"/>
    <property type="match status" value="1"/>
</dbReference>
<dbReference type="AlphaFoldDB" id="A0AAP0I1W0"/>
<keyword evidence="7" id="KW-1185">Reference proteome</keyword>
<evidence type="ECO:0000313" key="7">
    <source>
        <dbReference type="Proteomes" id="UP001419268"/>
    </source>
</evidence>
<feature type="signal peptide" evidence="4">
    <location>
        <begin position="1"/>
        <end position="28"/>
    </location>
</feature>
<evidence type="ECO:0000313" key="6">
    <source>
        <dbReference type="EMBL" id="KAK9104594.1"/>
    </source>
</evidence>
<dbReference type="Pfam" id="PF00228">
    <property type="entry name" value="Bowman-Birk_leg"/>
    <property type="match status" value="1"/>
</dbReference>
<feature type="chain" id="PRO_5042921160" description="Bowman-Birk serine protease inhibitors family domain-containing protein" evidence="4">
    <location>
        <begin position="29"/>
        <end position="125"/>
    </location>
</feature>
<comment type="caution">
    <text evidence="6">The sequence shown here is derived from an EMBL/GenBank/DDBJ whole genome shotgun (WGS) entry which is preliminary data.</text>
</comment>